<name>A0AAW0M092_QUESU</name>
<protein>
    <submittedName>
        <fullName evidence="7">Two-component response regulator-like aprr3</fullName>
    </submittedName>
</protein>
<dbReference type="EMBL" id="PKMF04000035">
    <property type="protein sequence ID" value="KAK7856631.1"/>
    <property type="molecule type" value="Genomic_DNA"/>
</dbReference>
<feature type="domain" description="Response regulatory" evidence="6">
    <location>
        <begin position="98"/>
        <end position="201"/>
    </location>
</feature>
<keyword evidence="3" id="KW-0804">Transcription</keyword>
<comment type="caution">
    <text evidence="4">Lacks conserved residue(s) required for the propagation of feature annotation.</text>
</comment>
<feature type="transmembrane region" description="Helical" evidence="5">
    <location>
        <begin position="175"/>
        <end position="192"/>
    </location>
</feature>
<dbReference type="Proteomes" id="UP000237347">
    <property type="component" value="Unassembled WGS sequence"/>
</dbReference>
<keyword evidence="1" id="KW-0902">Two-component regulatory system</keyword>
<keyword evidence="5" id="KW-0472">Membrane</keyword>
<keyword evidence="5" id="KW-0812">Transmembrane</keyword>
<evidence type="ECO:0000313" key="7">
    <source>
        <dbReference type="EMBL" id="KAK7856631.1"/>
    </source>
</evidence>
<dbReference type="PANTHER" id="PTHR43874:SF117">
    <property type="entry name" value="TWO-COMPONENT RESPONSE REGULATOR-LIKE APRR3"/>
    <property type="match status" value="1"/>
</dbReference>
<sequence>MGAIPVNNDNAWSRGLVEQNIHMCFEQKQVNTGVVGEGQGLGSSEEDESRINEVTEDVSNGPRGPIQVHDGLQILQPQPQPQGPVVCWERFLPIRSLKVLLVEYDDSTRQVVSALLRNCSYEVTAVANGLQAWKILENPTNQIDLILTEVVMPLISGIGLLCKIMRHKSLKNIPVISKCYLIAFLAISIFFTDENVRLVLL</sequence>
<dbReference type="Gene3D" id="3.40.50.2300">
    <property type="match status" value="1"/>
</dbReference>
<evidence type="ECO:0000256" key="5">
    <source>
        <dbReference type="SAM" id="Phobius"/>
    </source>
</evidence>
<dbReference type="PANTHER" id="PTHR43874">
    <property type="entry name" value="TWO-COMPONENT RESPONSE REGULATOR"/>
    <property type="match status" value="1"/>
</dbReference>
<dbReference type="PROSITE" id="PS50110">
    <property type="entry name" value="RESPONSE_REGULATORY"/>
    <property type="match status" value="1"/>
</dbReference>
<proteinExistence type="predicted"/>
<evidence type="ECO:0000259" key="6">
    <source>
        <dbReference type="PROSITE" id="PS50110"/>
    </source>
</evidence>
<dbReference type="InterPro" id="IPR001789">
    <property type="entry name" value="Sig_transdc_resp-reg_receiver"/>
</dbReference>
<dbReference type="Pfam" id="PF00072">
    <property type="entry name" value="Response_reg"/>
    <property type="match status" value="1"/>
</dbReference>
<dbReference type="AlphaFoldDB" id="A0AAW0M092"/>
<organism evidence="7 8">
    <name type="scientific">Quercus suber</name>
    <name type="common">Cork oak</name>
    <dbReference type="NCBI Taxonomy" id="58331"/>
    <lineage>
        <taxon>Eukaryota</taxon>
        <taxon>Viridiplantae</taxon>
        <taxon>Streptophyta</taxon>
        <taxon>Embryophyta</taxon>
        <taxon>Tracheophyta</taxon>
        <taxon>Spermatophyta</taxon>
        <taxon>Magnoliopsida</taxon>
        <taxon>eudicotyledons</taxon>
        <taxon>Gunneridae</taxon>
        <taxon>Pentapetalae</taxon>
        <taxon>rosids</taxon>
        <taxon>fabids</taxon>
        <taxon>Fagales</taxon>
        <taxon>Fagaceae</taxon>
        <taxon>Quercus</taxon>
    </lineage>
</organism>
<evidence type="ECO:0000313" key="8">
    <source>
        <dbReference type="Proteomes" id="UP000237347"/>
    </source>
</evidence>
<dbReference type="GO" id="GO:0009736">
    <property type="term" value="P:cytokinin-activated signaling pathway"/>
    <property type="evidence" value="ECO:0007669"/>
    <property type="project" value="InterPro"/>
</dbReference>
<keyword evidence="5" id="KW-1133">Transmembrane helix</keyword>
<dbReference type="InterPro" id="IPR011006">
    <property type="entry name" value="CheY-like_superfamily"/>
</dbReference>
<reference evidence="7 8" key="1">
    <citation type="journal article" date="2018" name="Sci. Data">
        <title>The draft genome sequence of cork oak.</title>
        <authorList>
            <person name="Ramos A.M."/>
            <person name="Usie A."/>
            <person name="Barbosa P."/>
            <person name="Barros P.M."/>
            <person name="Capote T."/>
            <person name="Chaves I."/>
            <person name="Simoes F."/>
            <person name="Abreu I."/>
            <person name="Carrasquinho I."/>
            <person name="Faro C."/>
            <person name="Guimaraes J.B."/>
            <person name="Mendonca D."/>
            <person name="Nobrega F."/>
            <person name="Rodrigues L."/>
            <person name="Saibo N.J.M."/>
            <person name="Varela M.C."/>
            <person name="Egas C."/>
            <person name="Matos J."/>
            <person name="Miguel C.M."/>
            <person name="Oliveira M.M."/>
            <person name="Ricardo C.P."/>
            <person name="Goncalves S."/>
        </authorList>
    </citation>
    <scope>NUCLEOTIDE SEQUENCE [LARGE SCALE GENOMIC DNA]</scope>
    <source>
        <strain evidence="8">cv. HL8</strain>
    </source>
</reference>
<keyword evidence="2" id="KW-0805">Transcription regulation</keyword>
<accession>A0AAW0M092</accession>
<keyword evidence="8" id="KW-1185">Reference proteome</keyword>
<evidence type="ECO:0000256" key="4">
    <source>
        <dbReference type="PROSITE-ProRule" id="PRU00169"/>
    </source>
</evidence>
<dbReference type="SMART" id="SM00448">
    <property type="entry name" value="REC"/>
    <property type="match status" value="1"/>
</dbReference>
<dbReference type="GO" id="GO:0000160">
    <property type="term" value="P:phosphorelay signal transduction system"/>
    <property type="evidence" value="ECO:0007669"/>
    <property type="project" value="UniProtKB-KW"/>
</dbReference>
<comment type="caution">
    <text evidence="7">The sequence shown here is derived from an EMBL/GenBank/DDBJ whole genome shotgun (WGS) entry which is preliminary data.</text>
</comment>
<evidence type="ECO:0000256" key="2">
    <source>
        <dbReference type="ARBA" id="ARBA00023015"/>
    </source>
</evidence>
<dbReference type="SUPFAM" id="SSF52172">
    <property type="entry name" value="CheY-like"/>
    <property type="match status" value="1"/>
</dbReference>
<evidence type="ECO:0000256" key="1">
    <source>
        <dbReference type="ARBA" id="ARBA00023012"/>
    </source>
</evidence>
<gene>
    <name evidence="7" type="primary">APRR3</name>
    <name evidence="7" type="ORF">CFP56_022672</name>
</gene>
<dbReference type="InterPro" id="IPR045279">
    <property type="entry name" value="ARR-like"/>
</dbReference>
<evidence type="ECO:0000256" key="3">
    <source>
        <dbReference type="ARBA" id="ARBA00023163"/>
    </source>
</evidence>